<dbReference type="AlphaFoldDB" id="A0AAJ0IF29"/>
<sequence length="525" mass="59084">MAPVLRALMARRLVVSGKDIAALGPLAARGILLARDDNDNKDRPDPEKGLVHPQDINNKAMFAFFGLLGAAIVIGAVWFFFWAKNGGFYFKEDDWDDYKSTVMRRKGPNGTIYSGATPSTILGGGSVYKDVADDDGMTEMDNTTVISGTTGITGITGITGGVSDIYGREKRRKKREQKERDKERRREEKAREKEEKKRSKRKVGTDGIMIDEEAEALAEEQLRNYRSEKPARVGGINVASEASEWDGSTNPSWSGVGTSTVDSGSTVTSELIKHQEKRERSPSKKERDEERAARKEAERRERREQRERERERDRELGRDRNPEREREKEKKTGGIRKVYSTADKNASREAERLRAEARRLRERDRASAAAGQREREQRSSKRDFSWQHGVGDESSIALRRIDERGESVLDDVHEHEEGVIATGSNGQYARVNNHDYDEVDQVPPLRTSRALVPSSYTGTESEMMESEVSGHKVYKHPVHIPVSGAESSVGSDVSYAEERRKKRNGAGYRRHHRRDGDGDSSVGGY</sequence>
<keyword evidence="2" id="KW-1133">Transmembrane helix</keyword>
<keyword evidence="4" id="KW-1185">Reference proteome</keyword>
<feature type="transmembrane region" description="Helical" evidence="2">
    <location>
        <begin position="62"/>
        <end position="83"/>
    </location>
</feature>
<dbReference type="Proteomes" id="UP001285908">
    <property type="component" value="Unassembled WGS sequence"/>
</dbReference>
<feature type="compositionally biased region" description="Low complexity" evidence="1">
    <location>
        <begin position="252"/>
        <end position="269"/>
    </location>
</feature>
<name>A0AAJ0IF29_9PEZI</name>
<evidence type="ECO:0000256" key="2">
    <source>
        <dbReference type="SAM" id="Phobius"/>
    </source>
</evidence>
<dbReference type="RefSeq" id="XP_062696832.1">
    <property type="nucleotide sequence ID" value="XM_062836514.1"/>
</dbReference>
<gene>
    <name evidence="3" type="ORF">B0T23DRAFT_369413</name>
</gene>
<organism evidence="3 4">
    <name type="scientific">Neurospora hispaniola</name>
    <dbReference type="NCBI Taxonomy" id="588809"/>
    <lineage>
        <taxon>Eukaryota</taxon>
        <taxon>Fungi</taxon>
        <taxon>Dikarya</taxon>
        <taxon>Ascomycota</taxon>
        <taxon>Pezizomycotina</taxon>
        <taxon>Sordariomycetes</taxon>
        <taxon>Sordariomycetidae</taxon>
        <taxon>Sordariales</taxon>
        <taxon>Sordariaceae</taxon>
        <taxon>Neurospora</taxon>
    </lineage>
</organism>
<dbReference type="GeneID" id="87874136"/>
<evidence type="ECO:0000313" key="3">
    <source>
        <dbReference type="EMBL" id="KAK3499199.1"/>
    </source>
</evidence>
<keyword evidence="2" id="KW-0812">Transmembrane</keyword>
<feature type="compositionally biased region" description="Basic and acidic residues" evidence="1">
    <location>
        <begin position="176"/>
        <end position="197"/>
    </location>
</feature>
<comment type="caution">
    <text evidence="3">The sequence shown here is derived from an EMBL/GenBank/DDBJ whole genome shotgun (WGS) entry which is preliminary data.</text>
</comment>
<feature type="region of interest" description="Disordered" evidence="1">
    <location>
        <begin position="437"/>
        <end position="525"/>
    </location>
</feature>
<evidence type="ECO:0000256" key="1">
    <source>
        <dbReference type="SAM" id="MobiDB-lite"/>
    </source>
</evidence>
<feature type="compositionally biased region" description="Basic residues" evidence="1">
    <location>
        <begin position="500"/>
        <end position="513"/>
    </location>
</feature>
<feature type="compositionally biased region" description="Basic and acidic residues" evidence="1">
    <location>
        <begin position="271"/>
        <end position="332"/>
    </location>
</feature>
<dbReference type="EMBL" id="JAULSX010000001">
    <property type="protein sequence ID" value="KAK3499199.1"/>
    <property type="molecule type" value="Genomic_DNA"/>
</dbReference>
<evidence type="ECO:0008006" key="5">
    <source>
        <dbReference type="Google" id="ProtNLM"/>
    </source>
</evidence>
<keyword evidence="2" id="KW-0472">Membrane</keyword>
<protein>
    <recommendedName>
        <fullName evidence="5">Endosomal spry domain-containing protein</fullName>
    </recommendedName>
</protein>
<evidence type="ECO:0000313" key="4">
    <source>
        <dbReference type="Proteomes" id="UP001285908"/>
    </source>
</evidence>
<feature type="region of interest" description="Disordered" evidence="1">
    <location>
        <begin position="242"/>
        <end position="399"/>
    </location>
</feature>
<reference evidence="3 4" key="1">
    <citation type="journal article" date="2023" name="Mol. Phylogenet. Evol.">
        <title>Genome-scale phylogeny and comparative genomics of the fungal order Sordariales.</title>
        <authorList>
            <person name="Hensen N."/>
            <person name="Bonometti L."/>
            <person name="Westerberg I."/>
            <person name="Brannstrom I.O."/>
            <person name="Guillou S."/>
            <person name="Cros-Aarteil S."/>
            <person name="Calhoun S."/>
            <person name="Haridas S."/>
            <person name="Kuo A."/>
            <person name="Mondo S."/>
            <person name="Pangilinan J."/>
            <person name="Riley R."/>
            <person name="LaButti K."/>
            <person name="Andreopoulos B."/>
            <person name="Lipzen A."/>
            <person name="Chen C."/>
            <person name="Yan M."/>
            <person name="Daum C."/>
            <person name="Ng V."/>
            <person name="Clum A."/>
            <person name="Steindorff A."/>
            <person name="Ohm R.A."/>
            <person name="Martin F."/>
            <person name="Silar P."/>
            <person name="Natvig D.O."/>
            <person name="Lalanne C."/>
            <person name="Gautier V."/>
            <person name="Ament-Velasquez S.L."/>
            <person name="Kruys A."/>
            <person name="Hutchinson M.I."/>
            <person name="Powell A.J."/>
            <person name="Barry K."/>
            <person name="Miller A.N."/>
            <person name="Grigoriev I.V."/>
            <person name="Debuchy R."/>
            <person name="Gladieux P."/>
            <person name="Hiltunen Thoren M."/>
            <person name="Johannesson H."/>
        </authorList>
    </citation>
    <scope>NUCLEOTIDE SEQUENCE [LARGE SCALE GENOMIC DNA]</scope>
    <source>
        <strain evidence="3 4">FGSC 10403</strain>
    </source>
</reference>
<proteinExistence type="predicted"/>
<feature type="compositionally biased region" description="Basic and acidic residues" evidence="1">
    <location>
        <begin position="345"/>
        <end position="385"/>
    </location>
</feature>
<accession>A0AAJ0IF29</accession>
<feature type="region of interest" description="Disordered" evidence="1">
    <location>
        <begin position="166"/>
        <end position="207"/>
    </location>
</feature>